<keyword evidence="12 17" id="KW-0598">Phosphotransferase system</keyword>
<evidence type="ECO:0000313" key="24">
    <source>
        <dbReference type="EMBL" id="PUZ26102.1"/>
    </source>
</evidence>
<comment type="subcellular location">
    <subcellularLocation>
        <location evidence="4 17">Cytoplasm</location>
    </subcellularLocation>
</comment>
<evidence type="ECO:0000256" key="1">
    <source>
        <dbReference type="ARBA" id="ARBA00000683"/>
    </source>
</evidence>
<dbReference type="GO" id="GO:0009401">
    <property type="term" value="P:phosphoenolpyruvate-dependent sugar phosphotransferase system"/>
    <property type="evidence" value="ECO:0007669"/>
    <property type="project" value="UniProtKB-KW"/>
</dbReference>
<feature type="domain" description="PEP-utilising enzyme C-terminal" evidence="22">
    <location>
        <begin position="252"/>
        <end position="538"/>
    </location>
</feature>
<evidence type="ECO:0000256" key="15">
    <source>
        <dbReference type="ARBA" id="ARBA00022842"/>
    </source>
</evidence>
<dbReference type="Pfam" id="PF05524">
    <property type="entry name" value="PEP-utilisers_N"/>
    <property type="match status" value="1"/>
</dbReference>
<organism evidence="24 25">
    <name type="scientific">Chitinophaga parva</name>
    <dbReference type="NCBI Taxonomy" id="2169414"/>
    <lineage>
        <taxon>Bacteria</taxon>
        <taxon>Pseudomonadati</taxon>
        <taxon>Bacteroidota</taxon>
        <taxon>Chitinophagia</taxon>
        <taxon>Chitinophagales</taxon>
        <taxon>Chitinophagaceae</taxon>
        <taxon>Chitinophaga</taxon>
    </lineage>
</organism>
<evidence type="ECO:0000313" key="25">
    <source>
        <dbReference type="Proteomes" id="UP000244450"/>
    </source>
</evidence>
<evidence type="ECO:0000256" key="4">
    <source>
        <dbReference type="ARBA" id="ARBA00004496"/>
    </source>
</evidence>
<dbReference type="SUPFAM" id="SSF47831">
    <property type="entry name" value="Enzyme I of the PEP:sugar phosphotransferase system HPr-binding (sub)domain"/>
    <property type="match status" value="1"/>
</dbReference>
<sequence>MKGIGVSPGIAIGKARVLRKKITVVSGTRLQNEAEIAIAIAQYDDAVHCAVAGVEALRRKVLLPEENDLLDAQIELLRDPQLKADVEARIREDRLPVQDAVAAVIAATVQLFRSLKDEYMQARTADIQDIGDRLLTHLEGTQTQADKDFAPGTILIAEDLSPADTIAMDTRHVTGFATQSGGQTSHAAIIAKARGVPAVVDCGASLHAIEDGDIVIVDGEKGLVLHQPDAATINAYSNRRMQLVAQQPPLHAIKDAPCVTTDGTPILLLGNISGAADLDLVFANGGQGAGLLRTELLFMSKPGFPSEATQYAFYKAAALEAKGKPVTIRTLDVGGDKQLPYFRMEPEQNPFLGYRAIRICLDEWKDIFRTQLRAILRASASGPLSILFPMITNGEELQAAKSLLEAEKQALRREGIAFDEGIETGIMIEVPAAALMADMLAAECNFFSIGTNDLCQYTMAADRMHPKVAALYDPFHPGFLRLVAQVIAAGHAHHIHVGMCGEMAADPRATQLLLGMGLREFSMSAASIPAVKSRVLQTSMEQAVALWQQVQTMRSAQDIIQYLQEKVP</sequence>
<proteinExistence type="inferred from homology"/>
<dbReference type="GO" id="GO:0046872">
    <property type="term" value="F:metal ion binding"/>
    <property type="evidence" value="ECO:0007669"/>
    <property type="project" value="UniProtKB-KW"/>
</dbReference>
<dbReference type="Pfam" id="PF02896">
    <property type="entry name" value="PEP-utilizers_C"/>
    <property type="match status" value="1"/>
</dbReference>
<dbReference type="Gene3D" id="3.20.20.60">
    <property type="entry name" value="Phosphoenolpyruvate-binding domains"/>
    <property type="match status" value="1"/>
</dbReference>
<evidence type="ECO:0000256" key="16">
    <source>
        <dbReference type="ARBA" id="ARBA00033235"/>
    </source>
</evidence>
<dbReference type="PRINTS" id="PR01736">
    <property type="entry name" value="PHPHTRNFRASE"/>
</dbReference>
<evidence type="ECO:0000256" key="18">
    <source>
        <dbReference type="PIRSR" id="PIRSR000732-1"/>
    </source>
</evidence>
<dbReference type="GO" id="GO:0016301">
    <property type="term" value="F:kinase activity"/>
    <property type="evidence" value="ECO:0007669"/>
    <property type="project" value="UniProtKB-KW"/>
</dbReference>
<comment type="similarity">
    <text evidence="5 17">Belongs to the PEP-utilizing enzyme family.</text>
</comment>
<dbReference type="RefSeq" id="WP_108687939.1">
    <property type="nucleotide sequence ID" value="NZ_QCYK01000002.1"/>
</dbReference>
<feature type="binding site" evidence="20">
    <location>
        <position position="453"/>
    </location>
    <ligand>
        <name>Mg(2+)</name>
        <dbReference type="ChEBI" id="CHEBI:18420"/>
    </ligand>
</feature>
<dbReference type="EC" id="2.7.3.9" evidence="6 17"/>
<keyword evidence="25" id="KW-1185">Reference proteome</keyword>
<dbReference type="InterPro" id="IPR000121">
    <property type="entry name" value="PEP_util_C"/>
</dbReference>
<feature type="binding site" evidence="20">
    <location>
        <position position="429"/>
    </location>
    <ligand>
        <name>Mg(2+)</name>
        <dbReference type="ChEBI" id="CHEBI:18420"/>
    </ligand>
</feature>
<dbReference type="PIRSF" id="PIRSF000732">
    <property type="entry name" value="PTS_enzyme_I"/>
    <property type="match status" value="1"/>
</dbReference>
<dbReference type="GO" id="GO:0008965">
    <property type="term" value="F:phosphoenolpyruvate-protein phosphotransferase activity"/>
    <property type="evidence" value="ECO:0007669"/>
    <property type="project" value="UniProtKB-EC"/>
</dbReference>
<feature type="binding site" evidence="19">
    <location>
        <position position="329"/>
    </location>
    <ligand>
        <name>phosphoenolpyruvate</name>
        <dbReference type="ChEBI" id="CHEBI:58702"/>
    </ligand>
</feature>
<comment type="caution">
    <text evidence="24">The sequence shown here is derived from an EMBL/GenBank/DDBJ whole genome shotgun (WGS) entry which is preliminary data.</text>
</comment>
<evidence type="ECO:0000256" key="14">
    <source>
        <dbReference type="ARBA" id="ARBA00022777"/>
    </source>
</evidence>
<feature type="binding site" evidence="19">
    <location>
        <begin position="452"/>
        <end position="453"/>
    </location>
    <ligand>
        <name>phosphoenolpyruvate</name>
        <dbReference type="ChEBI" id="CHEBI:58702"/>
    </ligand>
</feature>
<evidence type="ECO:0000256" key="17">
    <source>
        <dbReference type="PIRNR" id="PIRNR000732"/>
    </source>
</evidence>
<keyword evidence="14 17" id="KW-0418">Kinase</keyword>
<evidence type="ECO:0000259" key="23">
    <source>
        <dbReference type="Pfam" id="PF05524"/>
    </source>
</evidence>
<dbReference type="OrthoDB" id="9765468at2"/>
<evidence type="ECO:0000256" key="3">
    <source>
        <dbReference type="ARBA" id="ARBA00002728"/>
    </source>
</evidence>
<reference evidence="24 25" key="1">
    <citation type="submission" date="2018-04" db="EMBL/GenBank/DDBJ databases">
        <title>Chitinophaga fuyangensis sp. nov., isolated from soil in a chemical factory.</title>
        <authorList>
            <person name="Chen K."/>
        </authorList>
    </citation>
    <scope>NUCLEOTIDE SEQUENCE [LARGE SCALE GENOMIC DNA]</scope>
    <source>
        <strain evidence="24 25">LY-1</strain>
    </source>
</reference>
<dbReference type="InterPro" id="IPR036637">
    <property type="entry name" value="Phosphohistidine_dom_sf"/>
</dbReference>
<comment type="catalytic activity">
    <reaction evidence="1 17">
        <text>L-histidyl-[protein] + phosphoenolpyruvate = N(pros)-phospho-L-histidyl-[protein] + pyruvate</text>
        <dbReference type="Rhea" id="RHEA:23880"/>
        <dbReference type="Rhea" id="RHEA-COMP:9745"/>
        <dbReference type="Rhea" id="RHEA-COMP:9746"/>
        <dbReference type="ChEBI" id="CHEBI:15361"/>
        <dbReference type="ChEBI" id="CHEBI:29979"/>
        <dbReference type="ChEBI" id="CHEBI:58702"/>
        <dbReference type="ChEBI" id="CHEBI:64837"/>
        <dbReference type="EC" id="2.7.3.9"/>
    </reaction>
</comment>
<keyword evidence="15 17" id="KW-0460">Magnesium</keyword>
<evidence type="ECO:0000256" key="8">
    <source>
        <dbReference type="ARBA" id="ARBA00022448"/>
    </source>
</evidence>
<evidence type="ECO:0000256" key="11">
    <source>
        <dbReference type="ARBA" id="ARBA00022679"/>
    </source>
</evidence>
<protein>
    <recommendedName>
        <fullName evidence="7 17">Phosphoenolpyruvate-protein phosphotransferase</fullName>
        <ecNumber evidence="6 17">2.7.3.9</ecNumber>
    </recommendedName>
    <alternativeName>
        <fullName evidence="16 17">Phosphotransferase system, enzyme I</fullName>
    </alternativeName>
</protein>
<evidence type="ECO:0000259" key="21">
    <source>
        <dbReference type="Pfam" id="PF00391"/>
    </source>
</evidence>
<name>A0A2T7BIN0_9BACT</name>
<feature type="domain" description="Phosphotransferase system enzyme I N-terminal" evidence="23">
    <location>
        <begin position="2"/>
        <end position="123"/>
    </location>
</feature>
<feature type="domain" description="PEP-utilising enzyme mobile" evidence="21">
    <location>
        <begin position="150"/>
        <end position="222"/>
    </location>
</feature>
<feature type="active site" description="Proton donor" evidence="18">
    <location>
        <position position="500"/>
    </location>
</feature>
<dbReference type="Proteomes" id="UP000244450">
    <property type="component" value="Unassembled WGS sequence"/>
</dbReference>
<dbReference type="SUPFAM" id="SSF52009">
    <property type="entry name" value="Phosphohistidine domain"/>
    <property type="match status" value="1"/>
</dbReference>
<dbReference type="EMBL" id="QCYK01000002">
    <property type="protein sequence ID" value="PUZ26102.1"/>
    <property type="molecule type" value="Genomic_DNA"/>
</dbReference>
<keyword evidence="11 17" id="KW-0808">Transferase</keyword>
<evidence type="ECO:0000256" key="19">
    <source>
        <dbReference type="PIRSR" id="PIRSR000732-2"/>
    </source>
</evidence>
<evidence type="ECO:0000256" key="10">
    <source>
        <dbReference type="ARBA" id="ARBA00022597"/>
    </source>
</evidence>
<evidence type="ECO:0000256" key="12">
    <source>
        <dbReference type="ARBA" id="ARBA00022683"/>
    </source>
</evidence>
<evidence type="ECO:0000256" key="7">
    <source>
        <dbReference type="ARBA" id="ARBA00016544"/>
    </source>
</evidence>
<evidence type="ECO:0000256" key="20">
    <source>
        <dbReference type="PIRSR" id="PIRSR000732-3"/>
    </source>
</evidence>
<keyword evidence="10 17" id="KW-0762">Sugar transport</keyword>
<dbReference type="InterPro" id="IPR008279">
    <property type="entry name" value="PEP-util_enz_mobile_dom"/>
</dbReference>
<comment type="function">
    <text evidence="3 17">General (non sugar-specific) component of the phosphoenolpyruvate-dependent sugar phosphotransferase system (sugar PTS). This major carbohydrate active-transport system catalyzes the phosphorylation of incoming sugar substrates concomitantly with their translocation across the cell membrane. Enzyme I transfers the phosphoryl group from phosphoenolpyruvate (PEP) to the phosphoryl carrier protein (HPr).</text>
</comment>
<keyword evidence="24" id="KW-0670">Pyruvate</keyword>
<dbReference type="SUPFAM" id="SSF51621">
    <property type="entry name" value="Phosphoenolpyruvate/pyruvate domain"/>
    <property type="match status" value="1"/>
</dbReference>
<evidence type="ECO:0000256" key="9">
    <source>
        <dbReference type="ARBA" id="ARBA00022490"/>
    </source>
</evidence>
<dbReference type="InterPro" id="IPR023151">
    <property type="entry name" value="PEP_util_CS"/>
</dbReference>
<dbReference type="Pfam" id="PF00391">
    <property type="entry name" value="PEP-utilizers"/>
    <property type="match status" value="1"/>
</dbReference>
<keyword evidence="8 17" id="KW-0813">Transport</keyword>
<feature type="binding site" evidence="19">
    <location>
        <position position="463"/>
    </location>
    <ligand>
        <name>phosphoenolpyruvate</name>
        <dbReference type="ChEBI" id="CHEBI:58702"/>
    </ligand>
</feature>
<accession>A0A2T7BIN0</accession>
<dbReference type="InterPro" id="IPR008731">
    <property type="entry name" value="PTS_EIN"/>
</dbReference>
<feature type="binding site" evidence="19">
    <location>
        <position position="293"/>
    </location>
    <ligand>
        <name>phosphoenolpyruvate</name>
        <dbReference type="ChEBI" id="CHEBI:58702"/>
    </ligand>
</feature>
<evidence type="ECO:0000256" key="6">
    <source>
        <dbReference type="ARBA" id="ARBA00012232"/>
    </source>
</evidence>
<dbReference type="NCBIfam" id="TIGR01417">
    <property type="entry name" value="PTS_I_fam"/>
    <property type="match status" value="1"/>
</dbReference>
<evidence type="ECO:0000256" key="2">
    <source>
        <dbReference type="ARBA" id="ARBA00001946"/>
    </source>
</evidence>
<dbReference type="InterPro" id="IPR006318">
    <property type="entry name" value="PTS_EI-like"/>
</dbReference>
<dbReference type="InterPro" id="IPR015813">
    <property type="entry name" value="Pyrv/PenolPyrv_kinase-like_dom"/>
</dbReference>
<gene>
    <name evidence="24" type="primary">ptsP</name>
    <name evidence="24" type="ORF">DCC81_17835</name>
</gene>
<dbReference type="InterPro" id="IPR024692">
    <property type="entry name" value="PTS_EI"/>
</dbReference>
<evidence type="ECO:0000256" key="13">
    <source>
        <dbReference type="ARBA" id="ARBA00022723"/>
    </source>
</evidence>
<feature type="active site" description="Tele-phosphohistidine intermediate" evidence="18">
    <location>
        <position position="186"/>
    </location>
</feature>
<evidence type="ECO:0000259" key="22">
    <source>
        <dbReference type="Pfam" id="PF02896"/>
    </source>
</evidence>
<keyword evidence="13 17" id="KW-0479">Metal-binding</keyword>
<dbReference type="InterPro" id="IPR036618">
    <property type="entry name" value="PtsI_HPr-bd_sf"/>
</dbReference>
<dbReference type="GO" id="GO:0005737">
    <property type="term" value="C:cytoplasm"/>
    <property type="evidence" value="ECO:0007669"/>
    <property type="project" value="UniProtKB-SubCell"/>
</dbReference>
<keyword evidence="9 17" id="KW-0963">Cytoplasm</keyword>
<dbReference type="Gene3D" id="1.10.274.10">
    <property type="entry name" value="PtsI, HPr-binding domain"/>
    <property type="match status" value="1"/>
</dbReference>
<comment type="cofactor">
    <cofactor evidence="2 17 20">
        <name>Mg(2+)</name>
        <dbReference type="ChEBI" id="CHEBI:18420"/>
    </cofactor>
</comment>
<dbReference type="AlphaFoldDB" id="A0A2T7BIN0"/>
<dbReference type="PANTHER" id="PTHR46244:SF3">
    <property type="entry name" value="PHOSPHOENOLPYRUVATE-PROTEIN PHOSPHOTRANSFERASE"/>
    <property type="match status" value="1"/>
</dbReference>
<dbReference type="PANTHER" id="PTHR46244">
    <property type="entry name" value="PHOSPHOENOLPYRUVATE-PROTEIN PHOSPHOTRANSFERASE"/>
    <property type="match status" value="1"/>
</dbReference>
<dbReference type="InterPro" id="IPR050499">
    <property type="entry name" value="PEP-utilizing_PTS_enzyme"/>
</dbReference>
<dbReference type="Gene3D" id="3.50.30.10">
    <property type="entry name" value="Phosphohistidine domain"/>
    <property type="match status" value="1"/>
</dbReference>
<dbReference type="PROSITE" id="PS00742">
    <property type="entry name" value="PEP_ENZYMES_2"/>
    <property type="match status" value="1"/>
</dbReference>
<dbReference type="InterPro" id="IPR040442">
    <property type="entry name" value="Pyrv_kinase-like_dom_sf"/>
</dbReference>
<evidence type="ECO:0000256" key="5">
    <source>
        <dbReference type="ARBA" id="ARBA00007837"/>
    </source>
</evidence>